<dbReference type="SUPFAM" id="SSF50978">
    <property type="entry name" value="WD40 repeat-like"/>
    <property type="match status" value="2"/>
</dbReference>
<dbReference type="InterPro" id="IPR001680">
    <property type="entry name" value="WD40_rpt"/>
</dbReference>
<dbReference type="Gene3D" id="3.40.50.300">
    <property type="entry name" value="P-loop containing nucleotide triphosphate hydrolases"/>
    <property type="match status" value="1"/>
</dbReference>
<dbReference type="CDD" id="cd00200">
    <property type="entry name" value="WD40"/>
    <property type="match status" value="2"/>
</dbReference>
<dbReference type="SMART" id="SM00320">
    <property type="entry name" value="WD40"/>
    <property type="match status" value="11"/>
</dbReference>
<evidence type="ECO:0000256" key="2">
    <source>
        <dbReference type="ARBA" id="ARBA00022737"/>
    </source>
</evidence>
<dbReference type="InterPro" id="IPR019775">
    <property type="entry name" value="WD40_repeat_CS"/>
</dbReference>
<dbReference type="Proteomes" id="UP000011668">
    <property type="component" value="Unassembled WGS sequence"/>
</dbReference>
<dbReference type="PANTHER" id="PTHR19848">
    <property type="entry name" value="WD40 REPEAT PROTEIN"/>
    <property type="match status" value="1"/>
</dbReference>
<dbReference type="PROSITE" id="PS50082">
    <property type="entry name" value="WD_REPEATS_2"/>
    <property type="match status" value="6"/>
</dbReference>
<dbReference type="PROSITE" id="PS00678">
    <property type="entry name" value="WD_REPEATS_1"/>
    <property type="match status" value="1"/>
</dbReference>
<dbReference type="InterPro" id="IPR011659">
    <property type="entry name" value="WD40"/>
</dbReference>
<reference evidence="5 6" key="1">
    <citation type="journal article" date="2013" name="Nat. Commun.">
        <title>The evolution and pathogenic mechanisms of the rice sheath blight pathogen.</title>
        <authorList>
            <person name="Zheng A."/>
            <person name="Lin R."/>
            <person name="Xu L."/>
            <person name="Qin P."/>
            <person name="Tang C."/>
            <person name="Ai P."/>
            <person name="Zhang D."/>
            <person name="Liu Y."/>
            <person name="Sun Z."/>
            <person name="Feng H."/>
            <person name="Wang Y."/>
            <person name="Chen Y."/>
            <person name="Liang X."/>
            <person name="Fu R."/>
            <person name="Li Q."/>
            <person name="Zhang J."/>
            <person name="Yu X."/>
            <person name="Xie Z."/>
            <person name="Ding L."/>
            <person name="Guan P."/>
            <person name="Tang J."/>
            <person name="Liang Y."/>
            <person name="Wang S."/>
            <person name="Deng Q."/>
            <person name="Li S."/>
            <person name="Zhu J."/>
            <person name="Wang L."/>
            <person name="Liu H."/>
            <person name="Li P."/>
        </authorList>
    </citation>
    <scope>NUCLEOTIDE SEQUENCE [LARGE SCALE GENOMIC DNA]</scope>
    <source>
        <strain evidence="6">AG-1 IA</strain>
    </source>
</reference>
<dbReference type="SUPFAM" id="SSF52540">
    <property type="entry name" value="P-loop containing nucleoside triphosphate hydrolases"/>
    <property type="match status" value="1"/>
</dbReference>
<dbReference type="PANTHER" id="PTHR19848:SF8">
    <property type="entry name" value="F-BOX AND WD REPEAT DOMAIN CONTAINING 7"/>
    <property type="match status" value="1"/>
</dbReference>
<dbReference type="Gene3D" id="2.130.10.10">
    <property type="entry name" value="YVTN repeat-like/Quinoprotein amine dehydrogenase"/>
    <property type="match status" value="4"/>
</dbReference>
<feature type="repeat" description="WD" evidence="3">
    <location>
        <begin position="1040"/>
        <end position="1081"/>
    </location>
</feature>
<name>L8WJS3_THACA</name>
<feature type="repeat" description="WD" evidence="3">
    <location>
        <begin position="1007"/>
        <end position="1038"/>
    </location>
</feature>
<feature type="repeat" description="WD" evidence="3">
    <location>
        <begin position="1083"/>
        <end position="1124"/>
    </location>
</feature>
<dbReference type="Pfam" id="PF07676">
    <property type="entry name" value="PD40"/>
    <property type="match status" value="1"/>
</dbReference>
<gene>
    <name evidence="5" type="ORF">AG1IA_07532</name>
</gene>
<feature type="repeat" description="WD" evidence="3">
    <location>
        <begin position="823"/>
        <end position="854"/>
    </location>
</feature>
<evidence type="ECO:0000256" key="1">
    <source>
        <dbReference type="ARBA" id="ARBA00022574"/>
    </source>
</evidence>
<dbReference type="STRING" id="983506.L8WJS3"/>
<dbReference type="OMA" id="VWDSHAE"/>
<organism evidence="5 6">
    <name type="scientific">Thanatephorus cucumeris (strain AG1-IA)</name>
    <name type="common">Rice sheath blight fungus</name>
    <name type="synonym">Rhizoctonia solani</name>
    <dbReference type="NCBI Taxonomy" id="983506"/>
    <lineage>
        <taxon>Eukaryota</taxon>
        <taxon>Fungi</taxon>
        <taxon>Dikarya</taxon>
        <taxon>Basidiomycota</taxon>
        <taxon>Agaricomycotina</taxon>
        <taxon>Agaricomycetes</taxon>
        <taxon>Cantharellales</taxon>
        <taxon>Ceratobasidiaceae</taxon>
        <taxon>Rhizoctonia</taxon>
        <taxon>Rhizoctonia solani AG-1</taxon>
    </lineage>
</organism>
<keyword evidence="2" id="KW-0677">Repeat</keyword>
<dbReference type="HOGENOM" id="CLU_000288_6_3_1"/>
<feature type="repeat" description="WD" evidence="3">
    <location>
        <begin position="1216"/>
        <end position="1257"/>
    </location>
</feature>
<keyword evidence="6" id="KW-1185">Reference proteome</keyword>
<accession>L8WJS3</accession>
<dbReference type="EMBL" id="AFRT01002166">
    <property type="protein sequence ID" value="ELU38436.1"/>
    <property type="molecule type" value="Genomic_DNA"/>
</dbReference>
<keyword evidence="1 3" id="KW-0853">WD repeat</keyword>
<protein>
    <submittedName>
        <fullName evidence="5">Peptidase C14</fullName>
    </submittedName>
</protein>
<feature type="domain" description="Nephrocystin 3-like N-terminal" evidence="4">
    <location>
        <begin position="235"/>
        <end position="391"/>
    </location>
</feature>
<dbReference type="OrthoDB" id="5967843at2759"/>
<dbReference type="Pfam" id="PF24883">
    <property type="entry name" value="NPHP3_N"/>
    <property type="match status" value="1"/>
</dbReference>
<comment type="caution">
    <text evidence="5">The sequence shown here is derived from an EMBL/GenBank/DDBJ whole genome shotgun (WGS) entry which is preliminary data.</text>
</comment>
<sequence length="1464" mass="162956">MSIRDTFRKFKSDTKSRIFRTNGGGNPIDTEAGSPGEILTPNTSKNWTCLKSFIRALEQATKSFPQLQAIITELSECIDKYDPQNVLRENKEYEMLHRELEELFQTLQHHYCRDTPPAITTHRTEQISRFIRAEIASIRKLQDRGKPQEYFRVGNVLDGTIIHYRKIQGYLQRISGSLAQLNANISIWRIVDEIATETRLRNLSPSLSACYNSAQSVELKRGPCTEGTRVDLLSQILDWVENSCLSSIYWINGMAGTGKTTISYSLCENLDANRQLAASFFCSRVLPECRNVNLIIPTIAYQLARASYPFRFALSRVLEKDPDVHTRLPHLQFDALISKPLLDVEESLPENLVVVIDALDECEDKESTNIILDVMFTKSADLPIKFIVSSRPEPEIRDGMAKQSNRAQSRVVLHELDKLVVETDIEKYLRVALAQIHPTEEQIIALVKRAGILFIYAATVVRYIGYDRFSRSPRTRLINVLESSSVSENKHKEIDDLYTIILRAALDDPKSDEGEREDIRQVLHSVICAQEPLGVSGLSKLLKINDLDRVRAALRPLWSVLHISGSAELVTTLHASFSDYLFDSFRSKQYYCDSGTHNRTMAMCCFGLYRDISPQFNIGGLRSSYVPDNEVEDIEEKVQNVISPELSYVSRYWAVHLHSAVGSADLMSELEEFLSMRLLLWMEVMNLKKYTGQMSKSIRLVETWGERPTGLKTLIHDAWRFTSTFARGTICESTPHIYTSMLPFWPAESPISKSYAKYTNRMVQIEGTATKQRQYAHLATWTWPIGGISSLAFSPDGNQIAVAIGTELLLLDSSTGRKMLPPFEGHTHSLYSIQFSPDGARIVAISVIGVIYVWGSRDGKLELGPLYGHPSGFQTSATIGFSPDSSRIICGSSEGISVWNSRNGECIAVASSEHRYSSIKLSAGGSFLVSSNPENILIHDTQKGHVSRTLGPDHGTHFLSVDISSDGTLIAYVSLGGIHIWNCEAGRVVLGPLTAPYTSTKAIPKLVTFSPGGNYVAAGLSSGTICIWDTGSGDLVLGPLEGHTRHITSIDFSPDRSCLISGSRDMSLRLWDIQSINTTPNPCPGHTDSVTSVKFSPDSTRIISQSKAGSIYVWDSETGGMTMGPLSISGISESRVAFSPDATRFLCTTEHGITLMSTYTGEIIINLPRKHQYYFGSAPFSPDGAYVVVECFLSDFIQIMAVETAQTLATIHLPSVNGQRDSVGSVVFSPDGTKIAIGSGSPNLLIYDMRNGRLTHGPFLADTYRSHLFSFSPDGTRLAYRTDYEYGPDFLIIKDLQSGETLLGPLEAGDQRSGVNLIEFSPDGSRILTSGSNSISLWDSHGGQLLFGPVRWHTDSITSISFSPDSTRILSGSEDKTIRVTDVKLAQSVTENLEPNFQRWKMREDGWVVDDLSRLLVWIPAELRVALMWPETKLLISSKGYIQLNFDNACLGEDWEECYRPVLR</sequence>
<proteinExistence type="predicted"/>
<dbReference type="InterPro" id="IPR027417">
    <property type="entry name" value="P-loop_NTPase"/>
</dbReference>
<evidence type="ECO:0000259" key="4">
    <source>
        <dbReference type="Pfam" id="PF24883"/>
    </source>
</evidence>
<feature type="repeat" description="WD" evidence="3">
    <location>
        <begin position="1350"/>
        <end position="1391"/>
    </location>
</feature>
<evidence type="ECO:0000313" key="6">
    <source>
        <dbReference type="Proteomes" id="UP000011668"/>
    </source>
</evidence>
<dbReference type="InterPro" id="IPR036322">
    <property type="entry name" value="WD40_repeat_dom_sf"/>
</dbReference>
<evidence type="ECO:0000256" key="3">
    <source>
        <dbReference type="PROSITE-ProRule" id="PRU00221"/>
    </source>
</evidence>
<dbReference type="InterPro" id="IPR056884">
    <property type="entry name" value="NPHP3-like_N"/>
</dbReference>
<dbReference type="Pfam" id="PF00400">
    <property type="entry name" value="WD40"/>
    <property type="match status" value="6"/>
</dbReference>
<dbReference type="InterPro" id="IPR015943">
    <property type="entry name" value="WD40/YVTN_repeat-like_dom_sf"/>
</dbReference>
<evidence type="ECO:0000313" key="5">
    <source>
        <dbReference type="EMBL" id="ELU38436.1"/>
    </source>
</evidence>
<dbReference type="PROSITE" id="PS50294">
    <property type="entry name" value="WD_REPEATS_REGION"/>
    <property type="match status" value="4"/>
</dbReference>